<evidence type="ECO:0000313" key="2">
    <source>
        <dbReference type="Proteomes" id="UP000027178"/>
    </source>
</evidence>
<accession>A0A066YIU9</accession>
<dbReference type="HOGENOM" id="CLU_908783_0_0_11"/>
<keyword evidence="2" id="KW-1185">Reference proteome</keyword>
<dbReference type="EMBL" id="JNBY01000155">
    <property type="protein sequence ID" value="KDN81077.1"/>
    <property type="molecule type" value="Genomic_DNA"/>
</dbReference>
<sequence>MTGDEWTTGPALRRVLAQAGGPELLELLAEGLSGADLTTLLLEVFRRRAEGLGPSDVMRRYRTDRFVIPASLPFTELRRAEDALLAALPVDFEVLALSPLVPLATHTAVATVDPRKVVATVRGSEVAADPTNGLALEAARRRARALAGDPRSALPVRLAASQRVVRAQHFDAPGMLAHFQLFGFVTAGRDTGGRAFEQQHLVEHLRFAVRALARAGVCRAEIRLTCLDEATAPVLARTRAELSGTPGVDVVDDPDRKTGRGYYTGLCYKIYAVLGEDRLEVGDGGFADWTRQLVGNRKERLLIGGVGVDRLATALMASTATGS</sequence>
<dbReference type="PATRIC" id="fig|1348663.4.peg.6932"/>
<name>A0A066YIU9_9ACTN</name>
<gene>
    <name evidence="1" type="ORF">KCH_71710</name>
</gene>
<dbReference type="RefSeq" id="WP_035869557.1">
    <property type="nucleotide sequence ID" value="NZ_KK853997.1"/>
</dbReference>
<reference evidence="1 2" key="1">
    <citation type="submission" date="2014-05" db="EMBL/GenBank/DDBJ databases">
        <title>Draft Genome Sequence of Kitasatospora cheerisanensis KCTC 2395.</title>
        <authorList>
            <person name="Nam D.H."/>
        </authorList>
    </citation>
    <scope>NUCLEOTIDE SEQUENCE [LARGE SCALE GENOMIC DNA]</scope>
    <source>
        <strain evidence="1 2">KCTC 2395</strain>
    </source>
</reference>
<dbReference type="Proteomes" id="UP000027178">
    <property type="component" value="Unassembled WGS sequence"/>
</dbReference>
<proteinExistence type="predicted"/>
<evidence type="ECO:0000313" key="1">
    <source>
        <dbReference type="EMBL" id="KDN81077.1"/>
    </source>
</evidence>
<dbReference type="eggNOG" id="COG3705">
    <property type="taxonomic scope" value="Bacteria"/>
</dbReference>
<dbReference type="AlphaFoldDB" id="A0A066YIU9"/>
<protein>
    <recommendedName>
        <fullName evidence="3">Aminoacyl-transfer RNA synthetases class-II family profile domain-containing protein</fullName>
    </recommendedName>
</protein>
<dbReference type="OrthoDB" id="7942934at2"/>
<evidence type="ECO:0008006" key="3">
    <source>
        <dbReference type="Google" id="ProtNLM"/>
    </source>
</evidence>
<comment type="caution">
    <text evidence="1">The sequence shown here is derived from an EMBL/GenBank/DDBJ whole genome shotgun (WGS) entry which is preliminary data.</text>
</comment>
<organism evidence="1 2">
    <name type="scientific">Kitasatospora cheerisanensis KCTC 2395</name>
    <dbReference type="NCBI Taxonomy" id="1348663"/>
    <lineage>
        <taxon>Bacteria</taxon>
        <taxon>Bacillati</taxon>
        <taxon>Actinomycetota</taxon>
        <taxon>Actinomycetes</taxon>
        <taxon>Kitasatosporales</taxon>
        <taxon>Streptomycetaceae</taxon>
        <taxon>Kitasatospora</taxon>
    </lineage>
</organism>